<accession>A0AAD5TNH2</accession>
<dbReference type="InterPro" id="IPR052260">
    <property type="entry name" value="Autophagy_Rcpt_SigReg"/>
</dbReference>
<feature type="compositionally biased region" description="Acidic residues" evidence="5">
    <location>
        <begin position="31"/>
        <end position="41"/>
    </location>
</feature>
<dbReference type="Gene3D" id="1.10.8.10">
    <property type="entry name" value="DNA helicase RuvA subunit, C-terminal domain"/>
    <property type="match status" value="1"/>
</dbReference>
<dbReference type="InterPro" id="IPR000433">
    <property type="entry name" value="Znf_ZZ"/>
</dbReference>
<gene>
    <name evidence="7" type="ORF">HDU87_002418</name>
</gene>
<dbReference type="SUPFAM" id="SSF57850">
    <property type="entry name" value="RING/U-box"/>
    <property type="match status" value="2"/>
</dbReference>
<dbReference type="Pfam" id="PF00569">
    <property type="entry name" value="ZZ"/>
    <property type="match status" value="2"/>
</dbReference>
<dbReference type="InterPro" id="IPR043145">
    <property type="entry name" value="Znf_ZZ_sf"/>
</dbReference>
<keyword evidence="1" id="KW-0479">Metal-binding</keyword>
<keyword evidence="3" id="KW-0862">Zinc</keyword>
<dbReference type="CDD" id="cd02249">
    <property type="entry name" value="ZZ"/>
    <property type="match status" value="1"/>
</dbReference>
<evidence type="ECO:0000256" key="5">
    <source>
        <dbReference type="SAM" id="MobiDB-lite"/>
    </source>
</evidence>
<evidence type="ECO:0000256" key="2">
    <source>
        <dbReference type="ARBA" id="ARBA00022771"/>
    </source>
</evidence>
<keyword evidence="2 4" id="KW-0863">Zinc-finger</keyword>
<dbReference type="AlphaFoldDB" id="A0AAD5TNH2"/>
<dbReference type="SMART" id="SM00291">
    <property type="entry name" value="ZnF_ZZ"/>
    <property type="match status" value="2"/>
</dbReference>
<protein>
    <recommendedName>
        <fullName evidence="6">ZZ-type domain-containing protein</fullName>
    </recommendedName>
</protein>
<organism evidence="7 8">
    <name type="scientific">Geranomyces variabilis</name>
    <dbReference type="NCBI Taxonomy" id="109894"/>
    <lineage>
        <taxon>Eukaryota</taxon>
        <taxon>Fungi</taxon>
        <taxon>Fungi incertae sedis</taxon>
        <taxon>Chytridiomycota</taxon>
        <taxon>Chytridiomycota incertae sedis</taxon>
        <taxon>Chytridiomycetes</taxon>
        <taxon>Spizellomycetales</taxon>
        <taxon>Powellomycetaceae</taxon>
        <taxon>Geranomyces</taxon>
    </lineage>
</organism>
<dbReference type="PROSITE" id="PS01357">
    <property type="entry name" value="ZF_ZZ_1"/>
    <property type="match status" value="1"/>
</dbReference>
<name>A0AAD5TNH2_9FUNG</name>
<keyword evidence="8" id="KW-1185">Reference proteome</keyword>
<feature type="domain" description="ZZ-type" evidence="6">
    <location>
        <begin position="196"/>
        <end position="252"/>
    </location>
</feature>
<dbReference type="Gene3D" id="3.30.60.90">
    <property type="match status" value="2"/>
</dbReference>
<dbReference type="EMBL" id="JADGJQ010000019">
    <property type="protein sequence ID" value="KAJ3179850.1"/>
    <property type="molecule type" value="Genomic_DNA"/>
</dbReference>
<evidence type="ECO:0000313" key="8">
    <source>
        <dbReference type="Proteomes" id="UP001212152"/>
    </source>
</evidence>
<evidence type="ECO:0000256" key="4">
    <source>
        <dbReference type="PROSITE-ProRule" id="PRU00228"/>
    </source>
</evidence>
<dbReference type="PANTHER" id="PTHR15090:SF8">
    <property type="entry name" value="ZZ-TYPE ZINC FINGER-CONTAINING PROTEIN"/>
    <property type="match status" value="1"/>
</dbReference>
<evidence type="ECO:0000259" key="6">
    <source>
        <dbReference type="PROSITE" id="PS50135"/>
    </source>
</evidence>
<feature type="region of interest" description="Disordered" evidence="5">
    <location>
        <begin position="26"/>
        <end position="81"/>
    </location>
</feature>
<evidence type="ECO:0000256" key="3">
    <source>
        <dbReference type="ARBA" id="ARBA00022833"/>
    </source>
</evidence>
<dbReference type="SUPFAM" id="SSF46934">
    <property type="entry name" value="UBA-like"/>
    <property type="match status" value="1"/>
</dbReference>
<dbReference type="GO" id="GO:0008270">
    <property type="term" value="F:zinc ion binding"/>
    <property type="evidence" value="ECO:0007669"/>
    <property type="project" value="UniProtKB-KW"/>
</dbReference>
<dbReference type="PROSITE" id="PS50135">
    <property type="entry name" value="ZF_ZZ_2"/>
    <property type="match status" value="2"/>
</dbReference>
<sequence length="342" mass="37624">MSAKNTPVRNVPKDVVVDDEEDFVLVSDPAADADADSDEKESEGFTPTQSIVSDTLSESATIPTAGEGAKFDKQVDGGTEAQTEKSAAVEAAPDGSAKPDTFESFLSSISPLVDDLISKIDANPQYIPTLIEHYQNTLSSRNWGVTILQPDDRPPVGAIGGLATHLPSPLPTVQQQERPARQQPLSSSTAVRPFVWKSLICDGCDKHRFSGPRYKCNVCNDFDFCEKCYSTRLIKQRHEHNAFEKHVDTSSLWVGSTCDGCNKNSFSGAKWVCVECPNYDLCGKCYELCSTLHIPWHTLRPQFLPAVHSKLIKMGFTDKYRNQQLLEDLNGDIERVVAALLA</sequence>
<feature type="domain" description="ZZ-type" evidence="6">
    <location>
        <begin position="253"/>
        <end position="307"/>
    </location>
</feature>
<comment type="caution">
    <text evidence="7">The sequence shown here is derived from an EMBL/GenBank/DDBJ whole genome shotgun (WGS) entry which is preliminary data.</text>
</comment>
<reference evidence="7" key="1">
    <citation type="submission" date="2020-05" db="EMBL/GenBank/DDBJ databases">
        <title>Phylogenomic resolution of chytrid fungi.</title>
        <authorList>
            <person name="Stajich J.E."/>
            <person name="Amses K."/>
            <person name="Simmons R."/>
            <person name="Seto K."/>
            <person name="Myers J."/>
            <person name="Bonds A."/>
            <person name="Quandt C.A."/>
            <person name="Barry K."/>
            <person name="Liu P."/>
            <person name="Grigoriev I."/>
            <person name="Longcore J.E."/>
            <person name="James T.Y."/>
        </authorList>
    </citation>
    <scope>NUCLEOTIDE SEQUENCE</scope>
    <source>
        <strain evidence="7">JEL0379</strain>
    </source>
</reference>
<proteinExistence type="predicted"/>
<feature type="compositionally biased region" description="Polar residues" evidence="5">
    <location>
        <begin position="45"/>
        <end position="62"/>
    </location>
</feature>
<dbReference type="PANTHER" id="PTHR15090">
    <property type="entry name" value="SEQUESTOSOME 1-RELATED"/>
    <property type="match status" value="1"/>
</dbReference>
<dbReference type="Proteomes" id="UP001212152">
    <property type="component" value="Unassembled WGS sequence"/>
</dbReference>
<evidence type="ECO:0000313" key="7">
    <source>
        <dbReference type="EMBL" id="KAJ3179850.1"/>
    </source>
</evidence>
<evidence type="ECO:0000256" key="1">
    <source>
        <dbReference type="ARBA" id="ARBA00022723"/>
    </source>
</evidence>
<dbReference type="InterPro" id="IPR009060">
    <property type="entry name" value="UBA-like_sf"/>
</dbReference>